<keyword evidence="1" id="KW-0812">Transmembrane</keyword>
<dbReference type="Proteomes" id="UP000235371">
    <property type="component" value="Unassembled WGS sequence"/>
</dbReference>
<dbReference type="EMBL" id="KZ613919">
    <property type="protein sequence ID" value="PMD49732.1"/>
    <property type="molecule type" value="Genomic_DNA"/>
</dbReference>
<dbReference type="AlphaFoldDB" id="A0A2J6SG31"/>
<keyword evidence="1" id="KW-1133">Transmembrane helix</keyword>
<dbReference type="GeneID" id="36594264"/>
<dbReference type="RefSeq" id="XP_024726636.1">
    <property type="nucleotide sequence ID" value="XM_024886187.1"/>
</dbReference>
<dbReference type="OrthoDB" id="5428890at2759"/>
<keyword evidence="1" id="KW-0472">Membrane</keyword>
<evidence type="ECO:0000313" key="3">
    <source>
        <dbReference type="Proteomes" id="UP000235371"/>
    </source>
</evidence>
<reference evidence="2 3" key="1">
    <citation type="submission" date="2016-04" db="EMBL/GenBank/DDBJ databases">
        <title>A degradative enzymes factory behind the ericoid mycorrhizal symbiosis.</title>
        <authorList>
            <consortium name="DOE Joint Genome Institute"/>
            <person name="Martino E."/>
            <person name="Morin E."/>
            <person name="Grelet G."/>
            <person name="Kuo A."/>
            <person name="Kohler A."/>
            <person name="Daghino S."/>
            <person name="Barry K."/>
            <person name="Choi C."/>
            <person name="Cichocki N."/>
            <person name="Clum A."/>
            <person name="Copeland A."/>
            <person name="Hainaut M."/>
            <person name="Haridas S."/>
            <person name="Labutti K."/>
            <person name="Lindquist E."/>
            <person name="Lipzen A."/>
            <person name="Khouja H.-R."/>
            <person name="Murat C."/>
            <person name="Ohm R."/>
            <person name="Olson A."/>
            <person name="Spatafora J."/>
            <person name="Veneault-Fourrey C."/>
            <person name="Henrissat B."/>
            <person name="Grigoriev I."/>
            <person name="Martin F."/>
            <person name="Perotto S."/>
        </authorList>
    </citation>
    <scope>NUCLEOTIDE SEQUENCE [LARGE SCALE GENOMIC DNA]</scope>
    <source>
        <strain evidence="2 3">E</strain>
    </source>
</reference>
<gene>
    <name evidence="2" type="ORF">K444DRAFT_657712</name>
</gene>
<name>A0A2J6SG31_9HELO</name>
<keyword evidence="3" id="KW-1185">Reference proteome</keyword>
<dbReference type="InParanoid" id="A0A2J6SG31"/>
<accession>A0A2J6SG31</accession>
<sequence length="336" mass="38891">MAMNIQLPDPDPLQTPLQGLSRQSLGPLCKLAILDGFWSESDPSFDHTSLPLDTYFEHFEQQCRLALHNWERHDVSSLKLSHLVDLAQMIQGHCQEVSGEIIDLTVRLLLMIQTGGFRQALTPGQVSLVWADGPLLESLAAYFNHHIVLKDSVELDRTFTARNIERIGGIRIVWTSNLIDHLRMRDDRSVALFHHAAYLHYQKDCCDIYPEGLIQETINTLSLLLPIDKRDTKNWFLKKQMELHLDNEAARCRPLTADERKIDKFKFWRGRLVILKQAFDDAKPRTFRQAWLDRRNPTQWYNFWIAGLFLIGFTILLGIIQCIEGALQVYKAYQPT</sequence>
<organism evidence="2 3">
    <name type="scientific">Hyaloscypha bicolor E</name>
    <dbReference type="NCBI Taxonomy" id="1095630"/>
    <lineage>
        <taxon>Eukaryota</taxon>
        <taxon>Fungi</taxon>
        <taxon>Dikarya</taxon>
        <taxon>Ascomycota</taxon>
        <taxon>Pezizomycotina</taxon>
        <taxon>Leotiomycetes</taxon>
        <taxon>Helotiales</taxon>
        <taxon>Hyaloscyphaceae</taxon>
        <taxon>Hyaloscypha</taxon>
        <taxon>Hyaloscypha bicolor</taxon>
    </lineage>
</organism>
<feature type="transmembrane region" description="Helical" evidence="1">
    <location>
        <begin position="303"/>
        <end position="323"/>
    </location>
</feature>
<protein>
    <submittedName>
        <fullName evidence="2">Uncharacterized protein</fullName>
    </submittedName>
</protein>
<evidence type="ECO:0000313" key="2">
    <source>
        <dbReference type="EMBL" id="PMD49732.1"/>
    </source>
</evidence>
<evidence type="ECO:0000256" key="1">
    <source>
        <dbReference type="SAM" id="Phobius"/>
    </source>
</evidence>
<proteinExistence type="predicted"/>